<reference evidence="2" key="1">
    <citation type="submission" date="2008-03" db="EMBL/GenBank/DDBJ databases">
        <title>Complete sequence of chromosome of Beijerinckia indica subsp. indica ATCC 9039.</title>
        <authorList>
            <consortium name="US DOE Joint Genome Institute"/>
            <person name="Copeland A."/>
            <person name="Lucas S."/>
            <person name="Lapidus A."/>
            <person name="Glavina del Rio T."/>
            <person name="Dalin E."/>
            <person name="Tice H."/>
            <person name="Bruce D."/>
            <person name="Goodwin L."/>
            <person name="Pitluck S."/>
            <person name="LaButti K."/>
            <person name="Schmutz J."/>
            <person name="Larimer F."/>
            <person name="Land M."/>
            <person name="Hauser L."/>
            <person name="Kyrpides N."/>
            <person name="Mikhailova N."/>
            <person name="Dunfield P.F."/>
            <person name="Dedysh S.N."/>
            <person name="Liesack W."/>
            <person name="Saw J.H."/>
            <person name="Alam M."/>
            <person name="Chen Y."/>
            <person name="Murrell J.C."/>
            <person name="Richardson P."/>
        </authorList>
    </citation>
    <scope>NUCLEOTIDE SEQUENCE [LARGE SCALE GENOMIC DNA]</scope>
    <source>
        <strain evidence="2">ATCC 9039 / DSM 1715 / NCIMB 8712</strain>
    </source>
</reference>
<dbReference type="STRING" id="395963.Bind_1684"/>
<evidence type="ECO:0000313" key="1">
    <source>
        <dbReference type="EMBL" id="ACB95315.1"/>
    </source>
</evidence>
<keyword evidence="2" id="KW-1185">Reference proteome</keyword>
<dbReference type="AlphaFoldDB" id="B2IBY5"/>
<sequence>MTQTSPCFHFRSETDQIGGSDIAGHPILAGRSAIAFSLHSFGRMSDTISLYNRIELIRKDIRIYSVPELCGWHRPAQGAFTIQVAKFSHSALT</sequence>
<gene>
    <name evidence="1" type="ordered locus">Bind_1684</name>
</gene>
<reference evidence="1 2" key="2">
    <citation type="journal article" date="2010" name="J. Bacteriol.">
        <title>Complete genome sequence of Beijerinckia indica subsp. indica.</title>
        <authorList>
            <person name="Tamas I."/>
            <person name="Dedysh S.N."/>
            <person name="Liesack W."/>
            <person name="Stott M.B."/>
            <person name="Alam M."/>
            <person name="Murrell J.C."/>
            <person name="Dunfield P.F."/>
        </authorList>
    </citation>
    <scope>NUCLEOTIDE SEQUENCE [LARGE SCALE GENOMIC DNA]</scope>
    <source>
        <strain evidence="2">ATCC 9039 / DSM 1715 / NCIMB 8712</strain>
    </source>
</reference>
<dbReference type="KEGG" id="bid:Bind_1684"/>
<dbReference type="EMBL" id="CP001016">
    <property type="protein sequence ID" value="ACB95315.1"/>
    <property type="molecule type" value="Genomic_DNA"/>
</dbReference>
<accession>B2IBY5</accession>
<proteinExistence type="predicted"/>
<organism evidence="1 2">
    <name type="scientific">Beijerinckia indica subsp. indica (strain ATCC 9039 / DSM 1715 / NCIMB 8712)</name>
    <dbReference type="NCBI Taxonomy" id="395963"/>
    <lineage>
        <taxon>Bacteria</taxon>
        <taxon>Pseudomonadati</taxon>
        <taxon>Pseudomonadota</taxon>
        <taxon>Alphaproteobacteria</taxon>
        <taxon>Hyphomicrobiales</taxon>
        <taxon>Beijerinckiaceae</taxon>
        <taxon>Beijerinckia</taxon>
    </lineage>
</organism>
<evidence type="ECO:0000313" key="2">
    <source>
        <dbReference type="Proteomes" id="UP000001695"/>
    </source>
</evidence>
<dbReference type="HOGENOM" id="CLU_2393868_0_0_5"/>
<dbReference type="Proteomes" id="UP000001695">
    <property type="component" value="Chromosome"/>
</dbReference>
<protein>
    <submittedName>
        <fullName evidence="1">Uncharacterized protein</fullName>
    </submittedName>
</protein>
<name>B2IBY5_BEII9</name>